<proteinExistence type="predicted"/>
<sequence length="251" mass="28309">MTTPTRKPVLSLTRDLLRVYDQRFLQVEQPVRRQVVTATKGMLCGLLTAEVRQELPERERLRAFCIENELFEELERLIADEVAGRKEGAVVVGGRVYAVYPYLRGVPRQDADITTEVGVEHRLESMGWSKGLLKVRGWARIARVQAKDPVVRLLASDGAQELEIDTEPVGEGFEALLDLPERGSWTIRVEVRTLGLSRTAAFGTHLAEGFRLPAEREGAAFDLDDGLRVSYGPREAANPARSWRFWRGRRA</sequence>
<reference evidence="1 2" key="1">
    <citation type="journal article" date="2019" name="Int. J. Syst. Evol. Microbiol.">
        <title>The Global Catalogue of Microorganisms (GCM) 10K type strain sequencing project: providing services to taxonomists for standard genome sequencing and annotation.</title>
        <authorList>
            <consortium name="The Broad Institute Genomics Platform"/>
            <consortium name="The Broad Institute Genome Sequencing Center for Infectious Disease"/>
            <person name="Wu L."/>
            <person name="Ma J."/>
        </authorList>
    </citation>
    <scope>NUCLEOTIDE SEQUENCE [LARGE SCALE GENOMIC DNA]</scope>
    <source>
        <strain evidence="1 2">JCM 10696</strain>
    </source>
</reference>
<protein>
    <submittedName>
        <fullName evidence="1">Uncharacterized protein</fullName>
    </submittedName>
</protein>
<organism evidence="1 2">
    <name type="scientific">Actinocorallia libanotica</name>
    <dbReference type="NCBI Taxonomy" id="46162"/>
    <lineage>
        <taxon>Bacteria</taxon>
        <taxon>Bacillati</taxon>
        <taxon>Actinomycetota</taxon>
        <taxon>Actinomycetes</taxon>
        <taxon>Streptosporangiales</taxon>
        <taxon>Thermomonosporaceae</taxon>
        <taxon>Actinocorallia</taxon>
    </lineage>
</organism>
<name>A0ABN1RWG5_9ACTN</name>
<gene>
    <name evidence="1" type="ORF">GCM10009550_68170</name>
</gene>
<accession>A0ABN1RWG5</accession>
<dbReference type="RefSeq" id="WP_344245968.1">
    <property type="nucleotide sequence ID" value="NZ_BAAAHH010000042.1"/>
</dbReference>
<dbReference type="EMBL" id="BAAAHH010000042">
    <property type="protein sequence ID" value="GAA0966252.1"/>
    <property type="molecule type" value="Genomic_DNA"/>
</dbReference>
<evidence type="ECO:0000313" key="2">
    <source>
        <dbReference type="Proteomes" id="UP001500665"/>
    </source>
</evidence>
<comment type="caution">
    <text evidence="1">The sequence shown here is derived from an EMBL/GenBank/DDBJ whole genome shotgun (WGS) entry which is preliminary data.</text>
</comment>
<dbReference type="Proteomes" id="UP001500665">
    <property type="component" value="Unassembled WGS sequence"/>
</dbReference>
<keyword evidence="2" id="KW-1185">Reference proteome</keyword>
<evidence type="ECO:0000313" key="1">
    <source>
        <dbReference type="EMBL" id="GAA0966252.1"/>
    </source>
</evidence>